<sequence length="101" mass="11436">MIQTGTLGGFVGMIMPNLMFLWAALYKQFVPHELQHYVEKCFFKMIGSVSHSVDIRFSEYTGEGLTKSQSYNAIRNYLSSKSTAHAQRLKANDLQQQIIGS</sequence>
<reference evidence="3 4" key="1">
    <citation type="submission" date="2020-02" db="EMBL/GenBank/DDBJ databases">
        <authorList>
            <person name="Ma Q."/>
            <person name="Huang Y."/>
            <person name="Song X."/>
            <person name="Pei D."/>
        </authorList>
    </citation>
    <scope>NUCLEOTIDE SEQUENCE [LARGE SCALE GENOMIC DNA]</scope>
    <source>
        <strain evidence="3">Sxm20200214</strain>
        <tissue evidence="3">Leaf</tissue>
    </source>
</reference>
<feature type="transmembrane region" description="Helical" evidence="1">
    <location>
        <begin position="6"/>
        <end position="26"/>
    </location>
</feature>
<evidence type="ECO:0000313" key="4">
    <source>
        <dbReference type="Proteomes" id="UP000886595"/>
    </source>
</evidence>
<dbReference type="Pfam" id="PF14363">
    <property type="entry name" value="AAA_assoc"/>
    <property type="match status" value="1"/>
</dbReference>
<comment type="caution">
    <text evidence="3">The sequence shown here is derived from an EMBL/GenBank/DDBJ whole genome shotgun (WGS) entry which is preliminary data.</text>
</comment>
<accession>A0A8X7VS19</accession>
<evidence type="ECO:0000313" key="3">
    <source>
        <dbReference type="EMBL" id="KAG2316346.1"/>
    </source>
</evidence>
<proteinExistence type="predicted"/>
<feature type="domain" description="AAA-type ATPase N-terminal" evidence="2">
    <location>
        <begin position="30"/>
        <end position="95"/>
    </location>
</feature>
<gene>
    <name evidence="3" type="ORF">Bca52824_019468</name>
</gene>
<protein>
    <recommendedName>
        <fullName evidence="2">AAA-type ATPase N-terminal domain-containing protein</fullName>
    </recommendedName>
</protein>
<keyword evidence="1" id="KW-1133">Transmembrane helix</keyword>
<keyword evidence="4" id="KW-1185">Reference proteome</keyword>
<keyword evidence="1" id="KW-0472">Membrane</keyword>
<keyword evidence="1" id="KW-0812">Transmembrane</keyword>
<dbReference type="InterPro" id="IPR025753">
    <property type="entry name" value="AAA_N_dom"/>
</dbReference>
<evidence type="ECO:0000259" key="2">
    <source>
        <dbReference type="Pfam" id="PF14363"/>
    </source>
</evidence>
<name>A0A8X7VS19_BRACI</name>
<organism evidence="3 4">
    <name type="scientific">Brassica carinata</name>
    <name type="common">Ethiopian mustard</name>
    <name type="synonym">Abyssinian cabbage</name>
    <dbReference type="NCBI Taxonomy" id="52824"/>
    <lineage>
        <taxon>Eukaryota</taxon>
        <taxon>Viridiplantae</taxon>
        <taxon>Streptophyta</taxon>
        <taxon>Embryophyta</taxon>
        <taxon>Tracheophyta</taxon>
        <taxon>Spermatophyta</taxon>
        <taxon>Magnoliopsida</taxon>
        <taxon>eudicotyledons</taxon>
        <taxon>Gunneridae</taxon>
        <taxon>Pentapetalae</taxon>
        <taxon>rosids</taxon>
        <taxon>malvids</taxon>
        <taxon>Brassicales</taxon>
        <taxon>Brassicaceae</taxon>
        <taxon>Brassiceae</taxon>
        <taxon>Brassica</taxon>
    </lineage>
</organism>
<dbReference type="AlphaFoldDB" id="A0A8X7VS19"/>
<evidence type="ECO:0000256" key="1">
    <source>
        <dbReference type="SAM" id="Phobius"/>
    </source>
</evidence>
<dbReference type="OrthoDB" id="1726621at2759"/>
<dbReference type="EMBL" id="JAAMPC010000004">
    <property type="protein sequence ID" value="KAG2316346.1"/>
    <property type="molecule type" value="Genomic_DNA"/>
</dbReference>
<dbReference type="Proteomes" id="UP000886595">
    <property type="component" value="Unassembled WGS sequence"/>
</dbReference>